<keyword evidence="1" id="KW-0175">Coiled coil</keyword>
<sequence length="118" mass="14190">MITMPAFKDLYEMIRQLMDEEEEEIENTINEAEKEIEGMIPLYTRYEEGGSLYYIIDVPFINYSTVYVKIEKNHLDFSCQDKKQRKYTLRIKIPEKYQNYDVKVINRKGFVKIVLSKT</sequence>
<name>A0A2U9IG32_9CREN</name>
<dbReference type="SUPFAM" id="SSF49764">
    <property type="entry name" value="HSP20-like chaperones"/>
    <property type="match status" value="1"/>
</dbReference>
<evidence type="ECO:0000313" key="2">
    <source>
        <dbReference type="EMBL" id="AWR94946.1"/>
    </source>
</evidence>
<keyword evidence="3" id="KW-1185">Reference proteome</keyword>
<protein>
    <recommendedName>
        <fullName evidence="4">SHSP domain-containing protein</fullName>
    </recommendedName>
</protein>
<accession>A0A2U9IG32</accession>
<dbReference type="EMBL" id="CP029289">
    <property type="protein sequence ID" value="AWR94946.1"/>
    <property type="molecule type" value="Genomic_DNA"/>
</dbReference>
<dbReference type="Proteomes" id="UP000248044">
    <property type="component" value="Chromosome"/>
</dbReference>
<proteinExistence type="predicted"/>
<evidence type="ECO:0008006" key="4">
    <source>
        <dbReference type="Google" id="ProtNLM"/>
    </source>
</evidence>
<evidence type="ECO:0000313" key="3">
    <source>
        <dbReference type="Proteomes" id="UP000248044"/>
    </source>
</evidence>
<dbReference type="AlphaFoldDB" id="A0A2U9IG32"/>
<gene>
    <name evidence="2" type="ORF">DFR85_10420</name>
</gene>
<dbReference type="InterPro" id="IPR008978">
    <property type="entry name" value="HSP20-like_chaperone"/>
</dbReference>
<evidence type="ECO:0000256" key="1">
    <source>
        <dbReference type="SAM" id="Coils"/>
    </source>
</evidence>
<reference evidence="2 3" key="1">
    <citation type="submission" date="2018-05" db="EMBL/GenBank/DDBJ databases">
        <title>Complete Genome Sequences of Extremely Thermoacidophilic, Metal-Mobilizing Type-Strain Members of the Archaeal Family Sulfolobaceae: Acidianus brierleyi DSM-1651T, Acidianus sulfidivorans DSM-18786T, Metallosphaera hakonensis DSM-7519T, and Metallosphaera prunae DSM-10039T.</title>
        <authorList>
            <person name="Counts J.A."/>
            <person name="Kelly R.M."/>
        </authorList>
    </citation>
    <scope>NUCLEOTIDE SEQUENCE [LARGE SCALE GENOMIC DNA]</scope>
    <source>
        <strain evidence="2 3">DSM 1651</strain>
    </source>
</reference>
<dbReference type="KEGG" id="abri:DFR85_10420"/>
<feature type="coiled-coil region" evidence="1">
    <location>
        <begin position="11"/>
        <end position="38"/>
    </location>
</feature>
<organism evidence="2 3">
    <name type="scientific">Acidianus brierleyi</name>
    <dbReference type="NCBI Taxonomy" id="41673"/>
    <lineage>
        <taxon>Archaea</taxon>
        <taxon>Thermoproteota</taxon>
        <taxon>Thermoprotei</taxon>
        <taxon>Sulfolobales</taxon>
        <taxon>Sulfolobaceae</taxon>
        <taxon>Acidianus</taxon>
    </lineage>
</organism>